<comment type="subcellular location">
    <subcellularLocation>
        <location evidence="1 9">Cell inner membrane</location>
        <topology evidence="1 9">Multi-pass membrane protein</topology>
    </subcellularLocation>
</comment>
<evidence type="ECO:0000256" key="6">
    <source>
        <dbReference type="ARBA" id="ARBA00022692"/>
    </source>
</evidence>
<name>A0ABV0BA44_9SPHN</name>
<comment type="caution">
    <text evidence="11">The sequence shown here is derived from an EMBL/GenBank/DDBJ whole genome shotgun (WGS) entry which is preliminary data.</text>
</comment>
<keyword evidence="6 9" id="KW-0812">Transmembrane</keyword>
<feature type="transmembrane region" description="Helical" evidence="9">
    <location>
        <begin position="84"/>
        <end position="101"/>
    </location>
</feature>
<protein>
    <recommendedName>
        <fullName evidence="9">Transport permease protein</fullName>
    </recommendedName>
</protein>
<dbReference type="PANTHER" id="PTHR30413">
    <property type="entry name" value="INNER MEMBRANE TRANSPORT PERMEASE"/>
    <property type="match status" value="1"/>
</dbReference>
<proteinExistence type="inferred from homology"/>
<dbReference type="PANTHER" id="PTHR30413:SF8">
    <property type="entry name" value="TRANSPORT PERMEASE PROTEIN"/>
    <property type="match status" value="1"/>
</dbReference>
<sequence length="278" mass="31384">MSIDSQKILVIEPGSGRRRYWRDLWEYRELLAILAWRDVAVRYKQAVIGSGWAVVRPLLTMLIFTFIFGMIARLPSTGSSPYPLMVLAGMLPWLLFAGVMTEASNSLINNASLVGKTYFPRVIIPIATCLVALVDFLISMAIFVVMSLWYAYVPDWRIVFFPLFTLLALLVAMGPALLISALNVKYRDFRYIVPFMVQIGMYVTPVGFSSSIVPEKWHLLFSLNPMVGVIDGFRWCMLRGAEPLDWVSLGISLTVAVVMMVVGILYFRSTEKTFADII</sequence>
<feature type="domain" description="ABC transmembrane type-2" evidence="10">
    <location>
        <begin position="48"/>
        <end position="270"/>
    </location>
</feature>
<dbReference type="EMBL" id="JBDIZK010000005">
    <property type="protein sequence ID" value="MEN3747606.1"/>
    <property type="molecule type" value="Genomic_DNA"/>
</dbReference>
<evidence type="ECO:0000256" key="3">
    <source>
        <dbReference type="ARBA" id="ARBA00022448"/>
    </source>
</evidence>
<dbReference type="InterPro" id="IPR047817">
    <property type="entry name" value="ABC2_TM_bact-type"/>
</dbReference>
<feature type="transmembrane region" description="Helical" evidence="9">
    <location>
        <begin position="122"/>
        <end position="152"/>
    </location>
</feature>
<keyword evidence="4 9" id="KW-1003">Cell membrane</keyword>
<comment type="similarity">
    <text evidence="2 9">Belongs to the ABC-2 integral membrane protein family.</text>
</comment>
<evidence type="ECO:0000256" key="4">
    <source>
        <dbReference type="ARBA" id="ARBA00022475"/>
    </source>
</evidence>
<dbReference type="InterPro" id="IPR013525">
    <property type="entry name" value="ABC2_TM"/>
</dbReference>
<evidence type="ECO:0000313" key="11">
    <source>
        <dbReference type="EMBL" id="MEN3747606.1"/>
    </source>
</evidence>
<evidence type="ECO:0000259" key="10">
    <source>
        <dbReference type="PROSITE" id="PS51012"/>
    </source>
</evidence>
<evidence type="ECO:0000256" key="9">
    <source>
        <dbReference type="RuleBase" id="RU361157"/>
    </source>
</evidence>
<keyword evidence="12" id="KW-1185">Reference proteome</keyword>
<gene>
    <name evidence="11" type="ORF">TPR58_10535</name>
</gene>
<dbReference type="Pfam" id="PF01061">
    <property type="entry name" value="ABC2_membrane"/>
    <property type="match status" value="1"/>
</dbReference>
<organism evidence="11 12">
    <name type="scientific">Sphingomonas rustica</name>
    <dbReference type="NCBI Taxonomy" id="3103142"/>
    <lineage>
        <taxon>Bacteria</taxon>
        <taxon>Pseudomonadati</taxon>
        <taxon>Pseudomonadota</taxon>
        <taxon>Alphaproteobacteria</taxon>
        <taxon>Sphingomonadales</taxon>
        <taxon>Sphingomonadaceae</taxon>
        <taxon>Sphingomonas</taxon>
    </lineage>
</organism>
<feature type="transmembrane region" description="Helical" evidence="9">
    <location>
        <begin position="191"/>
        <end position="213"/>
    </location>
</feature>
<dbReference type="PROSITE" id="PS51012">
    <property type="entry name" value="ABC_TM2"/>
    <property type="match status" value="1"/>
</dbReference>
<evidence type="ECO:0000256" key="7">
    <source>
        <dbReference type="ARBA" id="ARBA00022989"/>
    </source>
</evidence>
<accession>A0ABV0BA44</accession>
<keyword evidence="8 9" id="KW-0472">Membrane</keyword>
<dbReference type="Proteomes" id="UP001427805">
    <property type="component" value="Unassembled WGS sequence"/>
</dbReference>
<evidence type="ECO:0000256" key="1">
    <source>
        <dbReference type="ARBA" id="ARBA00004429"/>
    </source>
</evidence>
<keyword evidence="5" id="KW-0997">Cell inner membrane</keyword>
<feature type="transmembrane region" description="Helical" evidence="9">
    <location>
        <begin position="246"/>
        <end position="267"/>
    </location>
</feature>
<evidence type="ECO:0000256" key="2">
    <source>
        <dbReference type="ARBA" id="ARBA00007783"/>
    </source>
</evidence>
<dbReference type="RefSeq" id="WP_346246602.1">
    <property type="nucleotide sequence ID" value="NZ_JBDIZK010000005.1"/>
</dbReference>
<evidence type="ECO:0000313" key="12">
    <source>
        <dbReference type="Proteomes" id="UP001427805"/>
    </source>
</evidence>
<feature type="transmembrane region" description="Helical" evidence="9">
    <location>
        <begin position="158"/>
        <end position="179"/>
    </location>
</feature>
<keyword evidence="3 9" id="KW-0813">Transport</keyword>
<feature type="transmembrane region" description="Helical" evidence="9">
    <location>
        <begin position="52"/>
        <end position="72"/>
    </location>
</feature>
<evidence type="ECO:0000256" key="8">
    <source>
        <dbReference type="ARBA" id="ARBA00023136"/>
    </source>
</evidence>
<reference evidence="11 12" key="1">
    <citation type="submission" date="2024-05" db="EMBL/GenBank/DDBJ databases">
        <title>Sphingomonas sp. HF-S3 16S ribosomal RNA gene Genome sequencing and assembly.</title>
        <authorList>
            <person name="Lee H."/>
        </authorList>
    </citation>
    <scope>NUCLEOTIDE SEQUENCE [LARGE SCALE GENOMIC DNA]</scope>
    <source>
        <strain evidence="11 12">HF-S3</strain>
    </source>
</reference>
<keyword evidence="7 9" id="KW-1133">Transmembrane helix</keyword>
<evidence type="ECO:0000256" key="5">
    <source>
        <dbReference type="ARBA" id="ARBA00022519"/>
    </source>
</evidence>